<keyword evidence="3" id="KW-1185">Reference proteome</keyword>
<sequence>MHNTNHSSSPASQQGVVLLESLIAILIFSLGVLGIVGLQAAMIKSTSDAKYRADASYIAQQRIGRMWSDPTNILSYLEPIAAPTDISSLLPGGLRTVNQPVIGQFVVTVGWTAPGETAAASNLTPPCFMTVAHCLTTTASIAGG</sequence>
<evidence type="ECO:0008006" key="4">
    <source>
        <dbReference type="Google" id="ProtNLM"/>
    </source>
</evidence>
<accession>A0A1A8XW23</accession>
<gene>
    <name evidence="2" type="ORF">PROAA_2600008</name>
</gene>
<protein>
    <recommendedName>
        <fullName evidence="4">Type IV pilus modification protein PilV</fullName>
    </recommendedName>
</protein>
<keyword evidence="1" id="KW-0472">Membrane</keyword>
<dbReference type="AlphaFoldDB" id="A0A1A8XW23"/>
<proteinExistence type="predicted"/>
<evidence type="ECO:0000256" key="1">
    <source>
        <dbReference type="SAM" id="Phobius"/>
    </source>
</evidence>
<evidence type="ECO:0000313" key="3">
    <source>
        <dbReference type="Proteomes" id="UP000199600"/>
    </source>
</evidence>
<evidence type="ECO:0000313" key="2">
    <source>
        <dbReference type="EMBL" id="SBT08198.1"/>
    </source>
</evidence>
<keyword evidence="1" id="KW-1133">Transmembrane helix</keyword>
<dbReference type="Proteomes" id="UP000199600">
    <property type="component" value="Unassembled WGS sequence"/>
</dbReference>
<organism evidence="2 3">
    <name type="scientific">Candidatus Propionivibrio aalborgensis</name>
    <dbReference type="NCBI Taxonomy" id="1860101"/>
    <lineage>
        <taxon>Bacteria</taxon>
        <taxon>Pseudomonadati</taxon>
        <taxon>Pseudomonadota</taxon>
        <taxon>Betaproteobacteria</taxon>
        <taxon>Rhodocyclales</taxon>
        <taxon>Rhodocyclaceae</taxon>
        <taxon>Propionivibrio</taxon>
    </lineage>
</organism>
<name>A0A1A8XW23_9RHOO</name>
<keyword evidence="1" id="KW-0812">Transmembrane</keyword>
<dbReference type="EMBL" id="FLQY01000180">
    <property type="protein sequence ID" value="SBT08198.1"/>
    <property type="molecule type" value="Genomic_DNA"/>
</dbReference>
<feature type="transmembrane region" description="Helical" evidence="1">
    <location>
        <begin position="22"/>
        <end position="43"/>
    </location>
</feature>
<reference evidence="2 3" key="1">
    <citation type="submission" date="2016-06" db="EMBL/GenBank/DDBJ databases">
        <authorList>
            <person name="Kjaerup R.B."/>
            <person name="Dalgaard T.S."/>
            <person name="Juul-Madsen H.R."/>
        </authorList>
    </citation>
    <scope>NUCLEOTIDE SEQUENCE [LARGE SCALE GENOMIC DNA]</scope>
    <source>
        <strain evidence="2">2</strain>
    </source>
</reference>
<dbReference type="RefSeq" id="WP_186411148.1">
    <property type="nucleotide sequence ID" value="NZ_FLQY01000180.1"/>
</dbReference>